<name>A0AAP0KAT2_9MAGN</name>
<keyword evidence="5" id="KW-0511">Multifunctional enzyme</keyword>
<keyword evidence="4" id="KW-0378">Hydrolase</keyword>
<protein>
    <recommendedName>
        <fullName evidence="7">Reverse transcriptase domain-containing protein</fullName>
    </recommendedName>
</protein>
<dbReference type="Pfam" id="PF13975">
    <property type="entry name" value="gag-asp_proteas"/>
    <property type="match status" value="1"/>
</dbReference>
<dbReference type="GO" id="GO:0016779">
    <property type="term" value="F:nucleotidyltransferase activity"/>
    <property type="evidence" value="ECO:0007669"/>
    <property type="project" value="UniProtKB-KW"/>
</dbReference>
<dbReference type="GO" id="GO:0004519">
    <property type="term" value="F:endonuclease activity"/>
    <property type="evidence" value="ECO:0007669"/>
    <property type="project" value="UniProtKB-KW"/>
</dbReference>
<dbReference type="Pfam" id="PF00078">
    <property type="entry name" value="RVT_1"/>
    <property type="match status" value="1"/>
</dbReference>
<comment type="caution">
    <text evidence="8">The sequence shown here is derived from an EMBL/GenBank/DDBJ whole genome shotgun (WGS) entry which is preliminary data.</text>
</comment>
<accession>A0AAP0KAT2</accession>
<dbReference type="PANTHER" id="PTHR37984:SF5">
    <property type="entry name" value="PROTEIN NYNRIN-LIKE"/>
    <property type="match status" value="1"/>
</dbReference>
<dbReference type="EMBL" id="JBBNAG010000003">
    <property type="protein sequence ID" value="KAK9148304.1"/>
    <property type="molecule type" value="Genomic_DNA"/>
</dbReference>
<dbReference type="CDD" id="cd00303">
    <property type="entry name" value="retropepsin_like"/>
    <property type="match status" value="1"/>
</dbReference>
<dbReference type="InterPro" id="IPR000477">
    <property type="entry name" value="RT_dom"/>
</dbReference>
<reference evidence="8 9" key="1">
    <citation type="submission" date="2024-01" db="EMBL/GenBank/DDBJ databases">
        <title>Genome assemblies of Stephania.</title>
        <authorList>
            <person name="Yang L."/>
        </authorList>
    </citation>
    <scope>NUCLEOTIDE SEQUENCE [LARGE SCALE GENOMIC DNA]</scope>
    <source>
        <strain evidence="8">JXDWG</strain>
        <tissue evidence="8">Leaf</tissue>
    </source>
</reference>
<dbReference type="InterPro" id="IPR041577">
    <property type="entry name" value="RT_RNaseH_2"/>
</dbReference>
<dbReference type="InterPro" id="IPR005162">
    <property type="entry name" value="Retrotrans_gag_dom"/>
</dbReference>
<dbReference type="Proteomes" id="UP001419268">
    <property type="component" value="Unassembled WGS sequence"/>
</dbReference>
<evidence type="ECO:0000256" key="2">
    <source>
        <dbReference type="ARBA" id="ARBA00022695"/>
    </source>
</evidence>
<dbReference type="InterPro" id="IPR050951">
    <property type="entry name" value="Retrovirus_Pol_polyprotein"/>
</dbReference>
<keyword evidence="2" id="KW-0548">Nucleotidyltransferase</keyword>
<evidence type="ECO:0000256" key="1">
    <source>
        <dbReference type="ARBA" id="ARBA00022679"/>
    </source>
</evidence>
<dbReference type="InterPro" id="IPR021109">
    <property type="entry name" value="Peptidase_aspartic_dom_sf"/>
</dbReference>
<dbReference type="InterPro" id="IPR043128">
    <property type="entry name" value="Rev_trsase/Diguanyl_cyclase"/>
</dbReference>
<dbReference type="Gene3D" id="3.10.10.10">
    <property type="entry name" value="HIV Type 1 Reverse Transcriptase, subunit A, domain 1"/>
    <property type="match status" value="1"/>
</dbReference>
<sequence length="772" mass="86340">MRHAGRPKIVDWEVLKRELKDQFLPTNAAWQAREALRKLKQTGSVRDYVKEFSSLLLDIKNMSEEDKLFNFTTGLQTWAQAELRRQGVKDLPGAIAAADSLVDFKTSSSPSEGKGKEKKPFKTHQKKGEKKPFSPKPRQRLSKPAPKSDPRPSSSSSGKGCFICNGPHRARDCPKKEKLSALIAEDEGQPRMNPLQLLNAIQQAKTSPSEGLMYVDAEVNKKRVLAMVDSGATHSFVADHMVGKLGLDLVENSTMKAMNSEAKRIQGMATDVNLKVGSWEGKINLMVVPLDDFDVILGNDLLHIGSIALMSFLRGLFVMNKSHPCFVPVANTIAGNESTKLSHLSAIQVKDGMRKGEPTFLAALVETKVGTTLEVPDMVVEVLEDFNDVMPAELPKELPPQRVIDHEIELIPGSRPPAQAPYRMAPKELEELRKQLARACWMRIHSPSKAPYGALDPVPTQTRWFSSDVRGLRGAEQAYAKNKYPIPLVADLFDRLSGAAYFTKLDLRSGYYQVRIAAGDVPKTAMVTRYGSFEYLVMPFGLTNAPATFCNLMNDVLKEFIDRFVVVYLDDIVIYSQNLQDHVDHLRKVLTTLRANHLYVKKEKCEFAAQTISFLSHVVGQGQLQMDPEKVRAIMEWPNPTKVTELRSFLGLANYYRRFVEGYSRRVAPLTDLLKKDRAWAWTDRCDQAMAELRQVIASEPVLGLPNFDLPFEVHTDASDRALGAVLVQEGHPIAFESRKLKDAEQRYPAHEKEMLASDPCSPTMEALLAGD</sequence>
<gene>
    <name evidence="8" type="ORF">Scep_007061</name>
</gene>
<dbReference type="Gene3D" id="3.30.70.270">
    <property type="match status" value="2"/>
</dbReference>
<evidence type="ECO:0000313" key="8">
    <source>
        <dbReference type="EMBL" id="KAK9148304.1"/>
    </source>
</evidence>
<feature type="domain" description="Reverse transcriptase" evidence="7">
    <location>
        <begin position="392"/>
        <end position="619"/>
    </location>
</feature>
<organism evidence="8 9">
    <name type="scientific">Stephania cephalantha</name>
    <dbReference type="NCBI Taxonomy" id="152367"/>
    <lineage>
        <taxon>Eukaryota</taxon>
        <taxon>Viridiplantae</taxon>
        <taxon>Streptophyta</taxon>
        <taxon>Embryophyta</taxon>
        <taxon>Tracheophyta</taxon>
        <taxon>Spermatophyta</taxon>
        <taxon>Magnoliopsida</taxon>
        <taxon>Ranunculales</taxon>
        <taxon>Menispermaceae</taxon>
        <taxon>Menispermoideae</taxon>
        <taxon>Cissampelideae</taxon>
        <taxon>Stephania</taxon>
    </lineage>
</organism>
<dbReference type="Gene3D" id="2.40.70.10">
    <property type="entry name" value="Acid Proteases"/>
    <property type="match status" value="1"/>
</dbReference>
<evidence type="ECO:0000256" key="3">
    <source>
        <dbReference type="ARBA" id="ARBA00022722"/>
    </source>
</evidence>
<dbReference type="PANTHER" id="PTHR37984">
    <property type="entry name" value="PROTEIN CBG26694"/>
    <property type="match status" value="1"/>
</dbReference>
<keyword evidence="4" id="KW-0255">Endonuclease</keyword>
<proteinExistence type="predicted"/>
<dbReference type="Pfam" id="PF17919">
    <property type="entry name" value="RT_RNaseH_2"/>
    <property type="match status" value="1"/>
</dbReference>
<keyword evidence="3" id="KW-0540">Nuclease</keyword>
<evidence type="ECO:0000259" key="7">
    <source>
        <dbReference type="PROSITE" id="PS50878"/>
    </source>
</evidence>
<dbReference type="Pfam" id="PF03732">
    <property type="entry name" value="Retrotrans_gag"/>
    <property type="match status" value="1"/>
</dbReference>
<keyword evidence="9" id="KW-1185">Reference proteome</keyword>
<dbReference type="SUPFAM" id="SSF56672">
    <property type="entry name" value="DNA/RNA polymerases"/>
    <property type="match status" value="1"/>
</dbReference>
<dbReference type="CDD" id="cd01647">
    <property type="entry name" value="RT_LTR"/>
    <property type="match status" value="1"/>
</dbReference>
<keyword evidence="1" id="KW-0808">Transferase</keyword>
<dbReference type="AlphaFoldDB" id="A0AAP0KAT2"/>
<evidence type="ECO:0000313" key="9">
    <source>
        <dbReference type="Proteomes" id="UP001419268"/>
    </source>
</evidence>
<dbReference type="InterPro" id="IPR043502">
    <property type="entry name" value="DNA/RNA_pol_sf"/>
</dbReference>
<dbReference type="FunFam" id="3.30.70.270:FF:000020">
    <property type="entry name" value="Transposon Tf2-6 polyprotein-like Protein"/>
    <property type="match status" value="1"/>
</dbReference>
<feature type="region of interest" description="Disordered" evidence="6">
    <location>
        <begin position="105"/>
        <end position="161"/>
    </location>
</feature>
<evidence type="ECO:0000256" key="6">
    <source>
        <dbReference type="SAM" id="MobiDB-lite"/>
    </source>
</evidence>
<dbReference type="SUPFAM" id="SSF50630">
    <property type="entry name" value="Acid proteases"/>
    <property type="match status" value="1"/>
</dbReference>
<evidence type="ECO:0000256" key="5">
    <source>
        <dbReference type="ARBA" id="ARBA00023268"/>
    </source>
</evidence>
<evidence type="ECO:0000256" key="4">
    <source>
        <dbReference type="ARBA" id="ARBA00022759"/>
    </source>
</evidence>
<dbReference type="PROSITE" id="PS50878">
    <property type="entry name" value="RT_POL"/>
    <property type="match status" value="1"/>
</dbReference>